<evidence type="ECO:0000313" key="2">
    <source>
        <dbReference type="Proteomes" id="UP000756132"/>
    </source>
</evidence>
<dbReference type="GeneID" id="71989718"/>
<organism evidence="1 2">
    <name type="scientific">Passalora fulva</name>
    <name type="common">Tomato leaf mold</name>
    <name type="synonym">Cladosporium fulvum</name>
    <dbReference type="NCBI Taxonomy" id="5499"/>
    <lineage>
        <taxon>Eukaryota</taxon>
        <taxon>Fungi</taxon>
        <taxon>Dikarya</taxon>
        <taxon>Ascomycota</taxon>
        <taxon>Pezizomycotina</taxon>
        <taxon>Dothideomycetes</taxon>
        <taxon>Dothideomycetidae</taxon>
        <taxon>Mycosphaerellales</taxon>
        <taxon>Mycosphaerellaceae</taxon>
        <taxon>Fulvia</taxon>
    </lineage>
</organism>
<dbReference type="EMBL" id="CP090169">
    <property type="protein sequence ID" value="UJO19883.1"/>
    <property type="molecule type" value="Genomic_DNA"/>
</dbReference>
<dbReference type="KEGG" id="ffu:CLAFUR5_09840"/>
<keyword evidence="2" id="KW-1185">Reference proteome</keyword>
<name>A0A9Q8URL7_PASFU</name>
<evidence type="ECO:0000313" key="1">
    <source>
        <dbReference type="EMBL" id="UJO19883.1"/>
    </source>
</evidence>
<dbReference type="OrthoDB" id="16820at2759"/>
<protein>
    <submittedName>
        <fullName evidence="1">Uncharacterized protein</fullName>
    </submittedName>
</protein>
<accession>A0A9Q8URL7</accession>
<proteinExistence type="predicted"/>
<reference evidence="1" key="1">
    <citation type="submission" date="2021-12" db="EMBL/GenBank/DDBJ databases">
        <authorList>
            <person name="Zaccaron A."/>
            <person name="Stergiopoulos I."/>
        </authorList>
    </citation>
    <scope>NUCLEOTIDE SEQUENCE</scope>
    <source>
        <strain evidence="1">Race5_Kim</strain>
    </source>
</reference>
<dbReference type="Proteomes" id="UP000756132">
    <property type="component" value="Chromosome 7"/>
</dbReference>
<dbReference type="RefSeq" id="XP_047764249.1">
    <property type="nucleotide sequence ID" value="XM_047908988.1"/>
</dbReference>
<dbReference type="AlphaFoldDB" id="A0A9Q8URL7"/>
<reference evidence="1" key="2">
    <citation type="journal article" date="2022" name="Microb. Genom.">
        <title>A chromosome-scale genome assembly of the tomato pathogen Cladosporium fulvum reveals a compartmentalized genome architecture and the presence of a dispensable chromosome.</title>
        <authorList>
            <person name="Zaccaron A.Z."/>
            <person name="Chen L.H."/>
            <person name="Samaras A."/>
            <person name="Stergiopoulos I."/>
        </authorList>
    </citation>
    <scope>NUCLEOTIDE SEQUENCE</scope>
    <source>
        <strain evidence="1">Race5_Kim</strain>
    </source>
</reference>
<gene>
    <name evidence="1" type="ORF">CLAFUR5_09840</name>
</gene>
<sequence length="141" mass="16124">MHNVLSEGNLVQFIATIKMEVPGNEWMKELKVSEFKEAFSGWPERLQNALAEVLGDQETIKCISHKEDLPARVYDEVRRPRTQRIVESSRGTGLVLTGCNPDYQMTVESLKGRLPQRWDLILECDNAKARDEALQLLERGI</sequence>